<proteinExistence type="predicted"/>
<reference evidence="1 2" key="1">
    <citation type="submission" date="2019-01" db="EMBL/GenBank/DDBJ databases">
        <title>Lactibacter flavus gen. nov., sp. nov., a novel bacterium of the family Propionibacteriaceae isolated from raw milk and dairy products.</title>
        <authorList>
            <person name="Huptas C."/>
            <person name="Wenning M."/>
            <person name="Breitenwieser F."/>
            <person name="Doll E."/>
            <person name="Von Neubeck M."/>
            <person name="Busse H.-J."/>
            <person name="Scherer S."/>
        </authorList>
    </citation>
    <scope>NUCLEOTIDE SEQUENCE [LARGE SCALE GENOMIC DNA]</scope>
    <source>
        <strain evidence="1 2">DSM 22130</strain>
    </source>
</reference>
<name>A0A4V2JTG6_PROTD</name>
<dbReference type="OrthoDB" id="5198377at2"/>
<gene>
    <name evidence="1" type="ORF">ET996_02810</name>
</gene>
<keyword evidence="2" id="KW-1185">Reference proteome</keyword>
<evidence type="ECO:0000313" key="2">
    <source>
        <dbReference type="Proteomes" id="UP000291933"/>
    </source>
</evidence>
<dbReference type="EMBL" id="SDMR01000002">
    <property type="protein sequence ID" value="TBT95921.1"/>
    <property type="molecule type" value="Genomic_DNA"/>
</dbReference>
<dbReference type="Proteomes" id="UP000291933">
    <property type="component" value="Unassembled WGS sequence"/>
</dbReference>
<sequence>MAGLNLDKAWPDEAVGAARGLREASVSLLMEVAQQCIDLRVDGLIILGGLWDPTTVRRSTVGDVRTVLGSLPCEVLLVPNEQDAESNFAPQALDEWPSTVRWMTPEASTVVVFGDARFAILGPRGSRIPPLEGVVAMLTTHPSPPGTHLPVIRPAVLQGSQTPRPSDLTLTPLVVGTGGGRSEGVLLIHGSDPDLHSEDVTYAQQLGSTRHLPLDDFRDGATLTAALDGLLSQCERLDRVVVSGSVAARLLVPPALPWQPSRDDVTVDWSDLDYRFPTAKADDRTVAAELIRRLSGAGPNEARRHQALALALSSLESEESS</sequence>
<organism evidence="1 2">
    <name type="scientific">Propioniciclava tarda</name>
    <dbReference type="NCBI Taxonomy" id="433330"/>
    <lineage>
        <taxon>Bacteria</taxon>
        <taxon>Bacillati</taxon>
        <taxon>Actinomycetota</taxon>
        <taxon>Actinomycetes</taxon>
        <taxon>Propionibacteriales</taxon>
        <taxon>Propionibacteriaceae</taxon>
        <taxon>Propioniciclava</taxon>
    </lineage>
</organism>
<protein>
    <submittedName>
        <fullName evidence="1">Uncharacterized protein</fullName>
    </submittedName>
</protein>
<comment type="caution">
    <text evidence="1">The sequence shown here is derived from an EMBL/GenBank/DDBJ whole genome shotgun (WGS) entry which is preliminary data.</text>
</comment>
<dbReference type="AlphaFoldDB" id="A0A4V2JTG6"/>
<evidence type="ECO:0000313" key="1">
    <source>
        <dbReference type="EMBL" id="TBT95921.1"/>
    </source>
</evidence>
<accession>A0A4V2JTG6</accession>
<dbReference type="RefSeq" id="WP_131171036.1">
    <property type="nucleotide sequence ID" value="NZ_FXTL01000002.1"/>
</dbReference>